<dbReference type="InterPro" id="IPR009057">
    <property type="entry name" value="Homeodomain-like_sf"/>
</dbReference>
<accession>A0ABZ2LW76</accession>
<organism evidence="5 6">
    <name type="scientific">Pendulispora albinea</name>
    <dbReference type="NCBI Taxonomy" id="2741071"/>
    <lineage>
        <taxon>Bacteria</taxon>
        <taxon>Pseudomonadati</taxon>
        <taxon>Myxococcota</taxon>
        <taxon>Myxococcia</taxon>
        <taxon>Myxococcales</taxon>
        <taxon>Sorangiineae</taxon>
        <taxon>Pendulisporaceae</taxon>
        <taxon>Pendulispora</taxon>
    </lineage>
</organism>
<keyword evidence="6" id="KW-1185">Reference proteome</keyword>
<feature type="domain" description="HTH araC/xylS-type" evidence="4">
    <location>
        <begin position="153"/>
        <end position="253"/>
    </location>
</feature>
<dbReference type="SMART" id="SM00342">
    <property type="entry name" value="HTH_ARAC"/>
    <property type="match status" value="1"/>
</dbReference>
<evidence type="ECO:0000256" key="2">
    <source>
        <dbReference type="ARBA" id="ARBA00023125"/>
    </source>
</evidence>
<keyword evidence="3" id="KW-0804">Transcription</keyword>
<dbReference type="SUPFAM" id="SSF46689">
    <property type="entry name" value="Homeodomain-like"/>
    <property type="match status" value="1"/>
</dbReference>
<dbReference type="PANTHER" id="PTHR46796:SF15">
    <property type="entry name" value="BLL1074 PROTEIN"/>
    <property type="match status" value="1"/>
</dbReference>
<evidence type="ECO:0000256" key="1">
    <source>
        <dbReference type="ARBA" id="ARBA00023015"/>
    </source>
</evidence>
<sequence>MRILALEPSAALAPYVRAFTVVEASEETTRTLLPGTGLILGFRYGGSARELHEGTERRIPDVSFAGLRGSVRRMATSAGGGVLLATFHEDGAARFFAHPLHELFGATVALDELLPRAAIEAVAERVARAADHRERIAAVERFLLARRTPEPPDPIVAAAARAIRDARGSLRIGELAARLGLGQDRLEKRFRRAVGASPKQLASIIRLRRAIDAYRPGVTFTRLALEAGYCDQSHFIREFRSATGESPRRFFRAGEHC</sequence>
<dbReference type="PANTHER" id="PTHR46796">
    <property type="entry name" value="HTH-TYPE TRANSCRIPTIONAL ACTIVATOR RHAS-RELATED"/>
    <property type="match status" value="1"/>
</dbReference>
<gene>
    <name evidence="5" type="ORF">LZC94_46215</name>
</gene>
<keyword evidence="1" id="KW-0805">Transcription regulation</keyword>
<evidence type="ECO:0000313" key="6">
    <source>
        <dbReference type="Proteomes" id="UP001370348"/>
    </source>
</evidence>
<name>A0ABZ2LW76_9BACT</name>
<dbReference type="PROSITE" id="PS01124">
    <property type="entry name" value="HTH_ARAC_FAMILY_2"/>
    <property type="match status" value="1"/>
</dbReference>
<dbReference type="RefSeq" id="WP_394824828.1">
    <property type="nucleotide sequence ID" value="NZ_CP089984.1"/>
</dbReference>
<dbReference type="EMBL" id="CP089984">
    <property type="protein sequence ID" value="WXB15203.1"/>
    <property type="molecule type" value="Genomic_DNA"/>
</dbReference>
<evidence type="ECO:0000259" key="4">
    <source>
        <dbReference type="PROSITE" id="PS01124"/>
    </source>
</evidence>
<dbReference type="InterPro" id="IPR018060">
    <property type="entry name" value="HTH_AraC"/>
</dbReference>
<dbReference type="Gene3D" id="1.10.10.60">
    <property type="entry name" value="Homeodomain-like"/>
    <property type="match status" value="1"/>
</dbReference>
<evidence type="ECO:0000313" key="5">
    <source>
        <dbReference type="EMBL" id="WXB15203.1"/>
    </source>
</evidence>
<keyword evidence="2" id="KW-0238">DNA-binding</keyword>
<dbReference type="Proteomes" id="UP001370348">
    <property type="component" value="Chromosome"/>
</dbReference>
<dbReference type="Pfam" id="PF12833">
    <property type="entry name" value="HTH_18"/>
    <property type="match status" value="1"/>
</dbReference>
<reference evidence="5 6" key="1">
    <citation type="submission" date="2021-12" db="EMBL/GenBank/DDBJ databases">
        <title>Discovery of the Pendulisporaceae a myxobacterial family with distinct sporulation behavior and unique specialized metabolism.</title>
        <authorList>
            <person name="Garcia R."/>
            <person name="Popoff A."/>
            <person name="Bader C.D."/>
            <person name="Loehr J."/>
            <person name="Walesch S."/>
            <person name="Walt C."/>
            <person name="Boldt J."/>
            <person name="Bunk B."/>
            <person name="Haeckl F.J.F.P.J."/>
            <person name="Gunesch A.P."/>
            <person name="Birkelbach J."/>
            <person name="Nuebel U."/>
            <person name="Pietschmann T."/>
            <person name="Bach T."/>
            <person name="Mueller R."/>
        </authorList>
    </citation>
    <scope>NUCLEOTIDE SEQUENCE [LARGE SCALE GENOMIC DNA]</scope>
    <source>
        <strain evidence="5 6">MSr11954</strain>
    </source>
</reference>
<evidence type="ECO:0000256" key="3">
    <source>
        <dbReference type="ARBA" id="ARBA00023163"/>
    </source>
</evidence>
<proteinExistence type="predicted"/>
<dbReference type="InterPro" id="IPR050204">
    <property type="entry name" value="AraC_XylS_family_regulators"/>
</dbReference>
<protein>
    <submittedName>
        <fullName evidence="5">Helix-turn-helix domain-containing protein</fullName>
    </submittedName>
</protein>